<organism evidence="11 12">
    <name type="scientific">Hufsiella arboris</name>
    <dbReference type="NCBI Taxonomy" id="2695275"/>
    <lineage>
        <taxon>Bacteria</taxon>
        <taxon>Pseudomonadati</taxon>
        <taxon>Bacteroidota</taxon>
        <taxon>Sphingobacteriia</taxon>
        <taxon>Sphingobacteriales</taxon>
        <taxon>Sphingobacteriaceae</taxon>
        <taxon>Hufsiella</taxon>
    </lineage>
</organism>
<gene>
    <name evidence="11" type="ORF">GS399_09730</name>
</gene>
<comment type="cofactor">
    <cofactor evidence="10">
        <name>Zn(2+)</name>
        <dbReference type="ChEBI" id="CHEBI:29105"/>
    </cofactor>
</comment>
<evidence type="ECO:0000313" key="11">
    <source>
        <dbReference type="EMBL" id="MXV51247.1"/>
    </source>
</evidence>
<dbReference type="GO" id="GO:0016791">
    <property type="term" value="F:phosphatase activity"/>
    <property type="evidence" value="ECO:0007669"/>
    <property type="project" value="InterPro"/>
</dbReference>
<evidence type="ECO:0000256" key="8">
    <source>
        <dbReference type="PIRSR" id="PIRSR004682-1"/>
    </source>
</evidence>
<keyword evidence="10" id="KW-0862">Zinc</keyword>
<comment type="caution">
    <text evidence="11">The sequence shown here is derived from an EMBL/GenBank/DDBJ whole genome shotgun (WGS) entry which is preliminary data.</text>
</comment>
<feature type="site" description="Stabilizes the phosphoryl group" evidence="9">
    <location>
        <position position="106"/>
    </location>
</feature>
<protein>
    <recommendedName>
        <fullName evidence="6 7">D,D-heptose 1,7-bisphosphate phosphatase</fullName>
        <ecNumber evidence="7">3.1.3.-</ecNumber>
    </recommendedName>
</protein>
<keyword evidence="4 7" id="KW-0378">Hydrolase</keyword>
<evidence type="ECO:0000256" key="2">
    <source>
        <dbReference type="ARBA" id="ARBA00022490"/>
    </source>
</evidence>
<feature type="binding site" evidence="10">
    <location>
        <position position="12"/>
    </location>
    <ligand>
        <name>Mg(2+)</name>
        <dbReference type="ChEBI" id="CHEBI:18420"/>
    </ligand>
</feature>
<evidence type="ECO:0000256" key="10">
    <source>
        <dbReference type="PIRSR" id="PIRSR004682-4"/>
    </source>
</evidence>
<dbReference type="PANTHER" id="PTHR42891:SF1">
    <property type="entry name" value="D-GLYCERO-BETA-D-MANNO-HEPTOSE-1,7-BISPHOSPHATE 7-PHOSPHATASE"/>
    <property type="match status" value="1"/>
</dbReference>
<dbReference type="SUPFAM" id="SSF56784">
    <property type="entry name" value="HAD-like"/>
    <property type="match status" value="1"/>
</dbReference>
<feature type="binding site" evidence="10">
    <location>
        <position position="104"/>
    </location>
    <ligand>
        <name>Zn(2+)</name>
        <dbReference type="ChEBI" id="CHEBI:29105"/>
    </ligand>
</feature>
<feature type="binding site" evidence="10">
    <location>
        <position position="92"/>
    </location>
    <ligand>
        <name>Zn(2+)</name>
        <dbReference type="ChEBI" id="CHEBI:29105"/>
    </ligand>
</feature>
<keyword evidence="12" id="KW-1185">Reference proteome</keyword>
<dbReference type="InterPro" id="IPR006543">
    <property type="entry name" value="Histidinol-phos"/>
</dbReference>
<dbReference type="NCBIfam" id="TIGR01656">
    <property type="entry name" value="Histidinol-ppas"/>
    <property type="match status" value="1"/>
</dbReference>
<reference evidence="11 12" key="1">
    <citation type="submission" date="2019-11" db="EMBL/GenBank/DDBJ databases">
        <title>Pedobacter sp. HMF7647 Genome sequencing and assembly.</title>
        <authorList>
            <person name="Kang H."/>
            <person name="Kim H."/>
            <person name="Joh K."/>
        </authorList>
    </citation>
    <scope>NUCLEOTIDE SEQUENCE [LARGE SCALE GENOMIC DNA]</scope>
    <source>
        <strain evidence="11 12">HMF7647</strain>
    </source>
</reference>
<dbReference type="InterPro" id="IPR004446">
    <property type="entry name" value="Heptose_bisP_phosphatase"/>
</dbReference>
<dbReference type="InterPro" id="IPR023214">
    <property type="entry name" value="HAD_sf"/>
</dbReference>
<evidence type="ECO:0000256" key="6">
    <source>
        <dbReference type="ARBA" id="ARBA00031828"/>
    </source>
</evidence>
<feature type="active site" description="Proton donor" evidence="8">
    <location>
        <position position="12"/>
    </location>
</feature>
<comment type="subcellular location">
    <subcellularLocation>
        <location evidence="1 7">Cytoplasm</location>
    </subcellularLocation>
</comment>
<feature type="active site" description="Nucleophile" evidence="8">
    <location>
        <position position="10"/>
    </location>
</feature>
<accession>A0A7K1Y9I3</accession>
<comment type="similarity">
    <text evidence="7">Belongs to the gmhB family.</text>
</comment>
<dbReference type="GO" id="GO:0005975">
    <property type="term" value="P:carbohydrate metabolic process"/>
    <property type="evidence" value="ECO:0007669"/>
    <property type="project" value="InterPro"/>
</dbReference>
<keyword evidence="3 10" id="KW-0479">Metal-binding</keyword>
<feature type="binding site" evidence="10">
    <location>
        <position position="94"/>
    </location>
    <ligand>
        <name>Zn(2+)</name>
        <dbReference type="ChEBI" id="CHEBI:29105"/>
    </ligand>
</feature>
<dbReference type="PIRSF" id="PIRSF004682">
    <property type="entry name" value="GmhB"/>
    <property type="match status" value="1"/>
</dbReference>
<name>A0A7K1Y9I3_9SPHI</name>
<dbReference type="EC" id="3.1.3.-" evidence="7"/>
<evidence type="ECO:0000256" key="4">
    <source>
        <dbReference type="ARBA" id="ARBA00022801"/>
    </source>
</evidence>
<dbReference type="GO" id="GO:0046872">
    <property type="term" value="F:metal ion binding"/>
    <property type="evidence" value="ECO:0007669"/>
    <property type="project" value="UniProtKB-KW"/>
</dbReference>
<evidence type="ECO:0000256" key="9">
    <source>
        <dbReference type="PIRSR" id="PIRSR004682-3"/>
    </source>
</evidence>
<dbReference type="EMBL" id="WVHT01000004">
    <property type="protein sequence ID" value="MXV51247.1"/>
    <property type="molecule type" value="Genomic_DNA"/>
</dbReference>
<dbReference type="InterPro" id="IPR006549">
    <property type="entry name" value="HAD-SF_hydro_IIIA"/>
</dbReference>
<dbReference type="InterPro" id="IPR036412">
    <property type="entry name" value="HAD-like_sf"/>
</dbReference>
<comment type="cofactor">
    <cofactor evidence="10">
        <name>Mg(2+)</name>
        <dbReference type="ChEBI" id="CHEBI:18420"/>
    </cofactor>
</comment>
<dbReference type="AlphaFoldDB" id="A0A7K1Y9I3"/>
<feature type="site" description="Stabilizes the phosphoryl group" evidence="9">
    <location>
        <position position="53"/>
    </location>
</feature>
<keyword evidence="5 7" id="KW-0119">Carbohydrate metabolism</keyword>
<evidence type="ECO:0000313" key="12">
    <source>
        <dbReference type="Proteomes" id="UP000466586"/>
    </source>
</evidence>
<dbReference type="CDD" id="cd07503">
    <property type="entry name" value="HAD_HisB-N"/>
    <property type="match status" value="1"/>
</dbReference>
<evidence type="ECO:0000256" key="7">
    <source>
        <dbReference type="PIRNR" id="PIRNR004682"/>
    </source>
</evidence>
<feature type="site" description="Contributes to substrate recognition" evidence="9">
    <location>
        <position position="105"/>
    </location>
</feature>
<dbReference type="Proteomes" id="UP000466586">
    <property type="component" value="Unassembled WGS sequence"/>
</dbReference>
<evidence type="ECO:0000256" key="1">
    <source>
        <dbReference type="ARBA" id="ARBA00004496"/>
    </source>
</evidence>
<dbReference type="Gene3D" id="3.40.50.1000">
    <property type="entry name" value="HAD superfamily/HAD-like"/>
    <property type="match status" value="1"/>
</dbReference>
<sequence>MRKNKAVFLDRDGVLNQELGDYVCRVEDFVVLEHNFKPLKELQDRGYLLIVITNQGGLAKKWYTEDDLQSMHKKLREAYEANGIQLAEIYYCNHHPEYTSKCLCRKPGSLMLEKAAARFDAEPSKSYFIGDRERDVLAGEAAGITGILINSDQPISEVLHLID</sequence>
<dbReference type="GO" id="GO:0005737">
    <property type="term" value="C:cytoplasm"/>
    <property type="evidence" value="ECO:0007669"/>
    <property type="project" value="UniProtKB-SubCell"/>
</dbReference>
<dbReference type="PANTHER" id="PTHR42891">
    <property type="entry name" value="D-GLYCERO-BETA-D-MANNO-HEPTOSE-1,7-BISPHOSPHATE 7-PHOSPHATASE"/>
    <property type="match status" value="1"/>
</dbReference>
<keyword evidence="2 7" id="KW-0963">Cytoplasm</keyword>
<dbReference type="NCBIfam" id="TIGR01662">
    <property type="entry name" value="HAD-SF-IIIA"/>
    <property type="match status" value="1"/>
</dbReference>
<evidence type="ECO:0000256" key="3">
    <source>
        <dbReference type="ARBA" id="ARBA00022723"/>
    </source>
</evidence>
<dbReference type="Pfam" id="PF13242">
    <property type="entry name" value="Hydrolase_like"/>
    <property type="match status" value="1"/>
</dbReference>
<evidence type="ECO:0000256" key="5">
    <source>
        <dbReference type="ARBA" id="ARBA00023277"/>
    </source>
</evidence>
<feature type="binding site" evidence="10">
    <location>
        <position position="102"/>
    </location>
    <ligand>
        <name>Zn(2+)</name>
        <dbReference type="ChEBI" id="CHEBI:29105"/>
    </ligand>
</feature>
<proteinExistence type="inferred from homology"/>
<feature type="binding site" evidence="10">
    <location>
        <position position="10"/>
    </location>
    <ligand>
        <name>Mg(2+)</name>
        <dbReference type="ChEBI" id="CHEBI:18420"/>
    </ligand>
</feature>
<feature type="binding site" evidence="10">
    <location>
        <position position="131"/>
    </location>
    <ligand>
        <name>Mg(2+)</name>
        <dbReference type="ChEBI" id="CHEBI:18420"/>
    </ligand>
</feature>
<keyword evidence="10" id="KW-0460">Magnesium</keyword>